<name>A0ABZ0LLG5_9ACTN</name>
<evidence type="ECO:0000313" key="3">
    <source>
        <dbReference type="Proteomes" id="UP001301731"/>
    </source>
</evidence>
<dbReference type="Proteomes" id="UP001301731">
    <property type="component" value="Chromosome"/>
</dbReference>
<sequence length="248" mass="26390">MAERPSSSGPHRRLMPGPLVLLVLAALVVAAVAAARDTLRAEDMHDHARRPAPATPGESTDFRRPGTPSPDLSAAGGDPARLPSPSPSAAGKADSHPSRHSASPTASTPPVTPGPRAGRSERPRADGRRAAGEPVAFERLRVGDCFDVDREAPGTAIRRACDRPHVAEVVARLRLAGLLRTDDEVRHRAAELCRPPLRAKAAAQPSGTYWTTYVQYPYHSGYLLGSDTVVCSLADLSDEDGRLTTRLQ</sequence>
<accession>A0ABZ0LLG5</accession>
<evidence type="ECO:0000256" key="1">
    <source>
        <dbReference type="SAM" id="MobiDB-lite"/>
    </source>
</evidence>
<evidence type="ECO:0000313" key="2">
    <source>
        <dbReference type="EMBL" id="WOX20274.1"/>
    </source>
</evidence>
<dbReference type="EMBL" id="CP137573">
    <property type="protein sequence ID" value="WOX20274.1"/>
    <property type="molecule type" value="Genomic_DNA"/>
</dbReference>
<feature type="region of interest" description="Disordered" evidence="1">
    <location>
        <begin position="42"/>
        <end position="133"/>
    </location>
</feature>
<proteinExistence type="predicted"/>
<feature type="compositionally biased region" description="Basic and acidic residues" evidence="1">
    <location>
        <begin position="118"/>
        <end position="133"/>
    </location>
</feature>
<reference evidence="2 3" key="1">
    <citation type="submission" date="2023-10" db="EMBL/GenBank/DDBJ databases">
        <title>The genome sequence of Streptomyces sp. HUAS YS2.</title>
        <authorList>
            <person name="Mo P."/>
        </authorList>
    </citation>
    <scope>NUCLEOTIDE SEQUENCE [LARGE SCALE GENOMIC DNA]</scope>
    <source>
        <strain evidence="2 3">HUAS YS2</strain>
    </source>
</reference>
<evidence type="ECO:0008006" key="4">
    <source>
        <dbReference type="Google" id="ProtNLM"/>
    </source>
</evidence>
<protein>
    <recommendedName>
        <fullName evidence="4">Septum formation-related domain-containing protein</fullName>
    </recommendedName>
</protein>
<keyword evidence="3" id="KW-1185">Reference proteome</keyword>
<feature type="compositionally biased region" description="Low complexity" evidence="1">
    <location>
        <begin position="100"/>
        <end position="109"/>
    </location>
</feature>
<organism evidence="2 3">
    <name type="scientific">Streptomyces solicathayae</name>
    <dbReference type="NCBI Taxonomy" id="3081768"/>
    <lineage>
        <taxon>Bacteria</taxon>
        <taxon>Bacillati</taxon>
        <taxon>Actinomycetota</taxon>
        <taxon>Actinomycetes</taxon>
        <taxon>Kitasatosporales</taxon>
        <taxon>Streptomycetaceae</taxon>
        <taxon>Streptomyces</taxon>
    </lineage>
</organism>
<gene>
    <name evidence="2" type="ORF">R2D22_02250</name>
</gene>
<dbReference type="RefSeq" id="WP_318100694.1">
    <property type="nucleotide sequence ID" value="NZ_CP137573.1"/>
</dbReference>